<dbReference type="AlphaFoldDB" id="A0A0U0ZKJ1"/>
<protein>
    <submittedName>
        <fullName evidence="1">Uncharacterized protein</fullName>
    </submittedName>
</protein>
<organism evidence="1 2">
    <name type="scientific">Mycobacteroides abscessus</name>
    <dbReference type="NCBI Taxonomy" id="36809"/>
    <lineage>
        <taxon>Bacteria</taxon>
        <taxon>Bacillati</taxon>
        <taxon>Actinomycetota</taxon>
        <taxon>Actinomycetes</taxon>
        <taxon>Mycobacteriales</taxon>
        <taxon>Mycobacteriaceae</taxon>
        <taxon>Mycobacteroides</taxon>
    </lineage>
</organism>
<evidence type="ECO:0000313" key="1">
    <source>
        <dbReference type="EMBL" id="CPV41787.1"/>
    </source>
</evidence>
<gene>
    <name evidence="1" type="ORF">ERS075579_01313</name>
</gene>
<reference evidence="1 2" key="1">
    <citation type="submission" date="2015-03" db="EMBL/GenBank/DDBJ databases">
        <authorList>
            <person name="Murphy D."/>
        </authorList>
    </citation>
    <scope>NUCLEOTIDE SEQUENCE [LARGE SCALE GENOMIC DNA]</scope>
    <source>
        <strain evidence="1 2">PAP088</strain>
    </source>
</reference>
<dbReference type="Proteomes" id="UP000045782">
    <property type="component" value="Unassembled WGS sequence"/>
</dbReference>
<name>A0A0U0ZKJ1_9MYCO</name>
<dbReference type="RefSeq" id="WP_016892535.1">
    <property type="nucleotide sequence ID" value="NZ_CSWP01000002.1"/>
</dbReference>
<proteinExistence type="predicted"/>
<dbReference type="EMBL" id="CSWP01000002">
    <property type="protein sequence ID" value="CPV41787.1"/>
    <property type="molecule type" value="Genomic_DNA"/>
</dbReference>
<evidence type="ECO:0000313" key="2">
    <source>
        <dbReference type="Proteomes" id="UP000045782"/>
    </source>
</evidence>
<accession>A0A0U0ZKJ1</accession>
<sequence>MINRQSIGDVASPTLSIMLPFAIIGGQLGFDPCRWWIVYFTAAAMAIGLAVGTSRMRKTSGARPTTSPPWTFFWISLAALTAVQGGFYSQFRNQCPVVGPIIPIDMFLEWIVAPTVLVAAALSVCRRGRAHI</sequence>